<dbReference type="InterPro" id="IPR018330">
    <property type="entry name" value="RecT_fam"/>
</dbReference>
<gene>
    <name evidence="2" type="ORF">SPLENDIDRED_31</name>
</gene>
<dbReference type="NCBIfam" id="NF007351">
    <property type="entry name" value="PRK09846.1"/>
    <property type="match status" value="1"/>
</dbReference>
<dbReference type="Pfam" id="PF03837">
    <property type="entry name" value="RecT"/>
    <property type="match status" value="1"/>
</dbReference>
<dbReference type="InterPro" id="IPR004590">
    <property type="entry name" value="ssDNA_annealing_RecT"/>
</dbReference>
<evidence type="ECO:0000256" key="1">
    <source>
        <dbReference type="SAM" id="MobiDB-lite"/>
    </source>
</evidence>
<feature type="region of interest" description="Disordered" evidence="1">
    <location>
        <begin position="1"/>
        <end position="33"/>
    </location>
</feature>
<accession>A0A5B9NKU1</accession>
<feature type="compositionally biased region" description="Basic and acidic residues" evidence="1">
    <location>
        <begin position="1"/>
        <end position="18"/>
    </location>
</feature>
<dbReference type="GO" id="GO:0003677">
    <property type="term" value="F:DNA binding"/>
    <property type="evidence" value="ECO:0007669"/>
    <property type="project" value="InterPro"/>
</dbReference>
<organism evidence="2 3">
    <name type="scientific">Bacillus phage vB_BspS_SplendidRed</name>
    <dbReference type="NCBI Taxonomy" id="2591379"/>
    <lineage>
        <taxon>Viruses</taxon>
        <taxon>Duplodnaviria</taxon>
        <taxon>Heunggongvirae</taxon>
        <taxon>Uroviricota</taxon>
        <taxon>Caudoviricetes</taxon>
        <taxon>Trautnerviridae</taxon>
        <taxon>Polsinellivirinae</taxon>
        <taxon>Splendidredvirus</taxon>
        <taxon>Splendidredvirus splendidred</taxon>
    </lineage>
</organism>
<name>A0A5B9NKU1_9CAUD</name>
<evidence type="ECO:0000313" key="2">
    <source>
        <dbReference type="EMBL" id="QEG13505.1"/>
    </source>
</evidence>
<dbReference type="EMBL" id="MN013088">
    <property type="protein sequence ID" value="QEG13505.1"/>
    <property type="molecule type" value="Genomic_DNA"/>
</dbReference>
<proteinExistence type="predicted"/>
<dbReference type="GO" id="GO:0006259">
    <property type="term" value="P:DNA metabolic process"/>
    <property type="evidence" value="ECO:0007669"/>
    <property type="project" value="InterPro"/>
</dbReference>
<sequence>MDTGRKEKMTTKKQEELKNQLAQQNAKAPDKAVSPQAKVGQYIQKMMPAIQDVLPKHLDGDRLARIAMNVIRTNEKLLECDVASLMGAVLESAKLGVEPGLLGQAYILPYTNYKKKTVEAQFILGYRGLLDLVRRSGHVSTISAQAVHENDTFEYQYGLEDKLLHKPAPFDQDRGEVVGYYAVAKMKDGGYSFLVMSKKDIEKHRDQFSKSKDRNGQVYGPWKDHFDAMAKKTVLRQLINYLPISVEQLSGVAADERTGSELHNQYADDRNIINVDIETGEIVEHQEKLGGETNE</sequence>
<evidence type="ECO:0000313" key="3">
    <source>
        <dbReference type="Proteomes" id="UP000324040"/>
    </source>
</evidence>
<dbReference type="Proteomes" id="UP000324040">
    <property type="component" value="Segment"/>
</dbReference>
<keyword evidence="3" id="KW-1185">Reference proteome</keyword>
<dbReference type="NCBIfam" id="TIGR00616">
    <property type="entry name" value="rect"/>
    <property type="match status" value="1"/>
</dbReference>
<protein>
    <submittedName>
        <fullName evidence="2">Putative recombinase</fullName>
    </submittedName>
</protein>
<reference evidence="2 3" key="1">
    <citation type="submission" date="2019-06" db="EMBL/GenBank/DDBJ databases">
        <authorList>
            <person name="Handoko Y.A."/>
            <person name="Wardani A.K."/>
            <person name="Sutrisno A.A."/>
            <person name="Widjanarko S.B."/>
            <person name="Sharma R."/>
            <person name="Grose J.H."/>
        </authorList>
    </citation>
    <scope>NUCLEOTIDE SEQUENCE [LARGE SCALE GENOMIC DNA]</scope>
</reference>